<dbReference type="Proteomes" id="UP000182278">
    <property type="component" value="Unassembled WGS sequence"/>
</dbReference>
<feature type="binding site" evidence="4">
    <location>
        <position position="77"/>
    </location>
    <ligand>
        <name>pyridoxal 5'-phosphate</name>
        <dbReference type="ChEBI" id="CHEBI:597326"/>
    </ligand>
</feature>
<dbReference type="InterPro" id="IPR050214">
    <property type="entry name" value="Cys_Synth/Cystath_Beta-Synth"/>
</dbReference>
<dbReference type="PANTHER" id="PTHR10314">
    <property type="entry name" value="CYSTATHIONINE BETA-SYNTHASE"/>
    <property type="match status" value="1"/>
</dbReference>
<feature type="binding site" evidence="4">
    <location>
        <position position="269"/>
    </location>
    <ligand>
        <name>pyridoxal 5'-phosphate</name>
        <dbReference type="ChEBI" id="CHEBI:597326"/>
    </ligand>
</feature>
<evidence type="ECO:0000256" key="2">
    <source>
        <dbReference type="ARBA" id="ARBA00007103"/>
    </source>
</evidence>
<feature type="domain" description="Tryptophan synthase beta chain-like PALP" evidence="6">
    <location>
        <begin position="11"/>
        <end position="296"/>
    </location>
</feature>
<evidence type="ECO:0000313" key="7">
    <source>
        <dbReference type="EMBL" id="OIN98616.1"/>
    </source>
</evidence>
<dbReference type="FunFam" id="3.40.50.1100:FF:000003">
    <property type="entry name" value="Cystathionine beta-synthase"/>
    <property type="match status" value="1"/>
</dbReference>
<dbReference type="InterPro" id="IPR005856">
    <property type="entry name" value="Cys_synth"/>
</dbReference>
<dbReference type="InterPro" id="IPR005859">
    <property type="entry name" value="CysK"/>
</dbReference>
<dbReference type="Pfam" id="PF00291">
    <property type="entry name" value="PALP"/>
    <property type="match status" value="1"/>
</dbReference>
<sequence length="310" mass="33311">MSNKLVVENVLELIGRTPMVKLRKIVEGEMAEIYAKLEHFNPGGSVKDRICLSMIEDAEKNGRLKPGSTIIEPTSGNTGIGLAMVCAVKGYKCILTMPESMSLERIFILKSYGAEVILTPAIESMAGAIKKAEEILKKTKDAFMPQQFNNPANPEIHRKTTAEEVLTATDGRLDAFVAGVGTGGTITGVGEVLKKKNPSIKIVAVEPSTSAVLSGKSAGPHKIQGIGAGFVPKVLNREIIDEIVTVDDDQAFQITKRLAREEGLFVGISAGAAGFAALKVARDLGRGKRVVVIFPDTGERYFSMEQYFTA</sequence>
<dbReference type="SUPFAM" id="SSF53686">
    <property type="entry name" value="Tryptophan synthase beta subunit-like PLP-dependent enzymes"/>
    <property type="match status" value="1"/>
</dbReference>
<evidence type="ECO:0000256" key="5">
    <source>
        <dbReference type="PIRSR" id="PIRSR605856-51"/>
    </source>
</evidence>
<dbReference type="InterPro" id="IPR001926">
    <property type="entry name" value="TrpB-like_PALP"/>
</dbReference>
<protein>
    <submittedName>
        <fullName evidence="7">Cysteine synthase A</fullName>
    </submittedName>
</protein>
<dbReference type="Gene3D" id="3.40.50.1100">
    <property type="match status" value="2"/>
</dbReference>
<dbReference type="NCBIfam" id="TIGR01136">
    <property type="entry name" value="cysKM"/>
    <property type="match status" value="1"/>
</dbReference>
<gene>
    <name evidence="7" type="ORF">AUJ66_00685</name>
</gene>
<dbReference type="GO" id="GO:0004124">
    <property type="term" value="F:cysteine synthase activity"/>
    <property type="evidence" value="ECO:0007669"/>
    <property type="project" value="InterPro"/>
</dbReference>
<dbReference type="FunFam" id="3.40.50.1100:FF:000118">
    <property type="entry name" value="Related to CYS4-cystathionine beta-synthase"/>
    <property type="match status" value="1"/>
</dbReference>
<evidence type="ECO:0000256" key="3">
    <source>
        <dbReference type="ARBA" id="ARBA00022898"/>
    </source>
</evidence>
<comment type="caution">
    <text evidence="7">The sequence shown here is derived from an EMBL/GenBank/DDBJ whole genome shotgun (WGS) entry which is preliminary data.</text>
</comment>
<dbReference type="InterPro" id="IPR036052">
    <property type="entry name" value="TrpB-like_PALP_sf"/>
</dbReference>
<evidence type="ECO:0000259" key="6">
    <source>
        <dbReference type="Pfam" id="PF00291"/>
    </source>
</evidence>
<comment type="cofactor">
    <cofactor evidence="1 4">
        <name>pyridoxal 5'-phosphate</name>
        <dbReference type="ChEBI" id="CHEBI:597326"/>
    </cofactor>
</comment>
<feature type="binding site" evidence="4">
    <location>
        <begin position="181"/>
        <end position="185"/>
    </location>
    <ligand>
        <name>pyridoxal 5'-phosphate</name>
        <dbReference type="ChEBI" id="CHEBI:597326"/>
    </ligand>
</feature>
<dbReference type="AlphaFoldDB" id="A0A1J4SH43"/>
<evidence type="ECO:0000256" key="4">
    <source>
        <dbReference type="PIRSR" id="PIRSR605856-50"/>
    </source>
</evidence>
<reference evidence="7 8" key="1">
    <citation type="journal article" date="2016" name="Environ. Microbiol.">
        <title>Genomic resolution of a cold subsurface aquifer community provides metabolic insights for novel microbes adapted to high CO concentrations.</title>
        <authorList>
            <person name="Probst A.J."/>
            <person name="Castelle C.J."/>
            <person name="Singh A."/>
            <person name="Brown C.T."/>
            <person name="Anantharaman K."/>
            <person name="Sharon I."/>
            <person name="Hug L.A."/>
            <person name="Burstein D."/>
            <person name="Emerson J.B."/>
            <person name="Thomas B.C."/>
            <person name="Banfield J.F."/>
        </authorList>
    </citation>
    <scope>NUCLEOTIDE SEQUENCE [LARGE SCALE GENOMIC DNA]</scope>
    <source>
        <strain evidence="7">CG1_02_38_46</strain>
    </source>
</reference>
<dbReference type="CDD" id="cd01561">
    <property type="entry name" value="CBS_like"/>
    <property type="match status" value="1"/>
</dbReference>
<proteinExistence type="inferred from homology"/>
<organism evidence="7 8">
    <name type="scientific">Candidatus Desantisbacteria bacterium CG1_02_38_46</name>
    <dbReference type="NCBI Taxonomy" id="1817893"/>
    <lineage>
        <taxon>Bacteria</taxon>
        <taxon>Candidatus Desantisiibacteriota</taxon>
    </lineage>
</organism>
<feature type="modified residue" description="N6-(pyridoxal phosphate)lysine" evidence="5">
    <location>
        <position position="47"/>
    </location>
</feature>
<dbReference type="GO" id="GO:0006535">
    <property type="term" value="P:cysteine biosynthetic process from serine"/>
    <property type="evidence" value="ECO:0007669"/>
    <property type="project" value="InterPro"/>
</dbReference>
<accession>A0A1J4SH43</accession>
<comment type="similarity">
    <text evidence="2">Belongs to the cysteine synthase/cystathionine beta-synthase family.</text>
</comment>
<evidence type="ECO:0000256" key="1">
    <source>
        <dbReference type="ARBA" id="ARBA00001933"/>
    </source>
</evidence>
<keyword evidence="3 4" id="KW-0663">Pyridoxal phosphate</keyword>
<dbReference type="EMBL" id="MNUO01000008">
    <property type="protein sequence ID" value="OIN98616.1"/>
    <property type="molecule type" value="Genomic_DNA"/>
</dbReference>
<name>A0A1J4SH43_9BACT</name>
<dbReference type="STRING" id="1817893.AUJ66_00685"/>
<evidence type="ECO:0000313" key="8">
    <source>
        <dbReference type="Proteomes" id="UP000182278"/>
    </source>
</evidence>
<dbReference type="NCBIfam" id="TIGR01139">
    <property type="entry name" value="cysK"/>
    <property type="match status" value="1"/>
</dbReference>